<evidence type="ECO:0000259" key="4">
    <source>
        <dbReference type="Pfam" id="PF00808"/>
    </source>
</evidence>
<feature type="region of interest" description="Disordered" evidence="3">
    <location>
        <begin position="1"/>
        <end position="43"/>
    </location>
</feature>
<dbReference type="PANTHER" id="PTHR10252">
    <property type="entry name" value="HISTONE-LIKE TRANSCRIPTION FACTOR CCAAT-RELATED"/>
    <property type="match status" value="1"/>
</dbReference>
<dbReference type="SUPFAM" id="SSF47113">
    <property type="entry name" value="Histone-fold"/>
    <property type="match status" value="1"/>
</dbReference>
<evidence type="ECO:0000313" key="6">
    <source>
        <dbReference type="Proteomes" id="UP000738325"/>
    </source>
</evidence>
<dbReference type="OrthoDB" id="636685at2759"/>
<feature type="compositionally biased region" description="Acidic residues" evidence="3">
    <location>
        <begin position="145"/>
        <end position="181"/>
    </location>
</feature>
<dbReference type="AlphaFoldDB" id="A0A9P6UXS9"/>
<feature type="compositionally biased region" description="Acidic residues" evidence="3">
    <location>
        <begin position="190"/>
        <end position="203"/>
    </location>
</feature>
<proteinExistence type="predicted"/>
<name>A0A9P6UXS9_9FUNG</name>
<dbReference type="InterPro" id="IPR009072">
    <property type="entry name" value="Histone-fold"/>
</dbReference>
<dbReference type="Gene3D" id="1.10.20.10">
    <property type="entry name" value="Histone, subunit A"/>
    <property type="match status" value="1"/>
</dbReference>
<dbReference type="PANTHER" id="PTHR10252:SF54">
    <property type="entry name" value="CHROMATIN ACCESSIBILITY COMPLEX PROTEIN 1"/>
    <property type="match status" value="1"/>
</dbReference>
<dbReference type="Pfam" id="PF00808">
    <property type="entry name" value="CBFD_NFYB_HMF"/>
    <property type="match status" value="1"/>
</dbReference>
<organism evidence="5 6">
    <name type="scientific">Dissophora globulifera</name>
    <dbReference type="NCBI Taxonomy" id="979702"/>
    <lineage>
        <taxon>Eukaryota</taxon>
        <taxon>Fungi</taxon>
        <taxon>Fungi incertae sedis</taxon>
        <taxon>Mucoromycota</taxon>
        <taxon>Mortierellomycotina</taxon>
        <taxon>Mortierellomycetes</taxon>
        <taxon>Mortierellales</taxon>
        <taxon>Mortierellaceae</taxon>
        <taxon>Dissophora</taxon>
    </lineage>
</organism>
<dbReference type="EMBL" id="JAAAIP010000083">
    <property type="protein sequence ID" value="KAG0326377.1"/>
    <property type="molecule type" value="Genomic_DNA"/>
</dbReference>
<comment type="subcellular location">
    <subcellularLocation>
        <location evidence="1">Nucleus</location>
    </subcellularLocation>
</comment>
<keyword evidence="2" id="KW-0539">Nucleus</keyword>
<protein>
    <recommendedName>
        <fullName evidence="4">Transcription factor CBF/NF-Y/archaeal histone domain-containing protein</fullName>
    </recommendedName>
</protein>
<evidence type="ECO:0000256" key="1">
    <source>
        <dbReference type="ARBA" id="ARBA00004123"/>
    </source>
</evidence>
<comment type="caution">
    <text evidence="5">The sequence shown here is derived from an EMBL/GenBank/DDBJ whole genome shotgun (WGS) entry which is preliminary data.</text>
</comment>
<dbReference type="Proteomes" id="UP000738325">
    <property type="component" value="Unassembled WGS sequence"/>
</dbReference>
<feature type="compositionally biased region" description="Low complexity" evidence="3">
    <location>
        <begin position="23"/>
        <end position="36"/>
    </location>
</feature>
<evidence type="ECO:0000313" key="5">
    <source>
        <dbReference type="EMBL" id="KAG0326377.1"/>
    </source>
</evidence>
<keyword evidence="6" id="KW-1185">Reference proteome</keyword>
<gene>
    <name evidence="5" type="ORF">BGZ99_009617</name>
</gene>
<dbReference type="InterPro" id="IPR003958">
    <property type="entry name" value="CBFA_NFYB_domain"/>
</dbReference>
<feature type="region of interest" description="Disordered" evidence="3">
    <location>
        <begin position="139"/>
        <end position="203"/>
    </location>
</feature>
<evidence type="ECO:0000256" key="2">
    <source>
        <dbReference type="ARBA" id="ARBA00023242"/>
    </source>
</evidence>
<feature type="domain" description="Transcription factor CBF/NF-Y/archaeal histone" evidence="4">
    <location>
        <begin position="48"/>
        <end position="111"/>
    </location>
</feature>
<dbReference type="GO" id="GO:0046982">
    <property type="term" value="F:protein heterodimerization activity"/>
    <property type="evidence" value="ECO:0007669"/>
    <property type="project" value="InterPro"/>
</dbReference>
<evidence type="ECO:0000256" key="3">
    <source>
        <dbReference type="SAM" id="MobiDB-lite"/>
    </source>
</evidence>
<dbReference type="CDD" id="cd23645">
    <property type="entry name" value="HFD_Dpb3-like"/>
    <property type="match status" value="1"/>
</dbReference>
<dbReference type="InterPro" id="IPR050568">
    <property type="entry name" value="Transcr_DNA_Rep_Reg"/>
</dbReference>
<sequence length="203" mass="21570">MAGPAGKKSTGATSGRVQKKAPAKSAATSKASTGSGLDYTGPVKGATQMPAARVKRIIKEDKDVRMVSNDAVFVISVAAELFLESFTAKAFNLAKIQKRKTISYKDLATAVTQHDSLEFLQDVVPKTMTLSAALEKQIAAKEQEESGGMEDDDDGEQEADGSADENEDGEERSGDDEDEDANSSSRPASDDEELSAPDDMEED</sequence>
<dbReference type="GO" id="GO:0008623">
    <property type="term" value="C:CHRAC"/>
    <property type="evidence" value="ECO:0007669"/>
    <property type="project" value="TreeGrafter"/>
</dbReference>
<reference evidence="5" key="1">
    <citation type="journal article" date="2020" name="Fungal Divers.">
        <title>Resolving the Mortierellaceae phylogeny through synthesis of multi-gene phylogenetics and phylogenomics.</title>
        <authorList>
            <person name="Vandepol N."/>
            <person name="Liber J."/>
            <person name="Desiro A."/>
            <person name="Na H."/>
            <person name="Kennedy M."/>
            <person name="Barry K."/>
            <person name="Grigoriev I.V."/>
            <person name="Miller A.N."/>
            <person name="O'Donnell K."/>
            <person name="Stajich J.E."/>
            <person name="Bonito G."/>
        </authorList>
    </citation>
    <scope>NUCLEOTIDE SEQUENCE</scope>
    <source>
        <strain evidence="5">REB-010B</strain>
    </source>
</reference>
<dbReference type="GO" id="GO:0006261">
    <property type="term" value="P:DNA-templated DNA replication"/>
    <property type="evidence" value="ECO:0007669"/>
    <property type="project" value="TreeGrafter"/>
</dbReference>
<accession>A0A9P6UXS9</accession>